<protein>
    <submittedName>
        <fullName evidence="1">Uncharacterized protein</fullName>
    </submittedName>
</protein>
<dbReference type="STRING" id="1907666.DSM25559_5261"/>
<accession>A0A1R3U4X7</accession>
<name>A0A1R3U4X7_9HYPH</name>
<proteinExistence type="predicted"/>
<sequence length="49" mass="5484">MGFKVWGRIDGKRFEQVFQSIGEWRAERSMIERVAAVVVVGMASVEVAA</sequence>
<evidence type="ECO:0000313" key="2">
    <source>
        <dbReference type="Proteomes" id="UP000187891"/>
    </source>
</evidence>
<evidence type="ECO:0000313" key="1">
    <source>
        <dbReference type="EMBL" id="SCX35988.1"/>
    </source>
</evidence>
<dbReference type="RefSeq" id="WP_181951756.1">
    <property type="nucleotide sequence ID" value="NZ_FMUE01000026.1"/>
</dbReference>
<dbReference type="EMBL" id="FMUE01000026">
    <property type="protein sequence ID" value="SCX35988.1"/>
    <property type="molecule type" value="Genomic_DNA"/>
</dbReference>
<dbReference type="AlphaFoldDB" id="A0A1R3U4X7"/>
<gene>
    <name evidence="1" type="ORF">DSM25559_5261</name>
</gene>
<organism evidence="1 2">
    <name type="scientific">Agrobacterium rosae</name>
    <dbReference type="NCBI Taxonomy" id="1972867"/>
    <lineage>
        <taxon>Bacteria</taxon>
        <taxon>Pseudomonadati</taxon>
        <taxon>Pseudomonadota</taxon>
        <taxon>Alphaproteobacteria</taxon>
        <taxon>Hyphomicrobiales</taxon>
        <taxon>Rhizobiaceae</taxon>
        <taxon>Rhizobium/Agrobacterium group</taxon>
        <taxon>Agrobacterium</taxon>
    </lineage>
</organism>
<reference evidence="2" key="1">
    <citation type="submission" date="2016-10" db="EMBL/GenBank/DDBJ databases">
        <authorList>
            <person name="Wibberg D."/>
        </authorList>
    </citation>
    <scope>NUCLEOTIDE SEQUENCE [LARGE SCALE GENOMIC DNA]</scope>
</reference>
<dbReference type="Proteomes" id="UP000187891">
    <property type="component" value="Unassembled WGS sequence"/>
</dbReference>